<evidence type="ECO:0000313" key="6">
    <source>
        <dbReference type="Proteomes" id="UP000765160"/>
    </source>
</evidence>
<keyword evidence="1" id="KW-0808">Transferase</keyword>
<accession>A0ABX1F0I1</accession>
<reference evidence="5 6" key="1">
    <citation type="submission" date="2020-03" db="EMBL/GenBank/DDBJ databases">
        <title>Roseomonas selenitidurans sp. nov. isolated from soil.</title>
        <authorList>
            <person name="Liu H."/>
        </authorList>
    </citation>
    <scope>NUCLEOTIDE SEQUENCE [LARGE SCALE GENOMIC DNA]</scope>
    <source>
        <strain evidence="5 6">JCM 15073</strain>
    </source>
</reference>
<evidence type="ECO:0000313" key="5">
    <source>
        <dbReference type="EMBL" id="NKE45813.1"/>
    </source>
</evidence>
<name>A0ABX1F0I1_9PROT</name>
<feature type="domain" description="N-acetyltransferase" evidence="4">
    <location>
        <begin position="10"/>
        <end position="156"/>
    </location>
</feature>
<dbReference type="InterPro" id="IPR016181">
    <property type="entry name" value="Acyl_CoA_acyltransferase"/>
</dbReference>
<dbReference type="RefSeq" id="WP_168050352.1">
    <property type="nucleotide sequence ID" value="NZ_JAATJR010000004.1"/>
</dbReference>
<keyword evidence="6" id="KW-1185">Reference proteome</keyword>
<dbReference type="Proteomes" id="UP000765160">
    <property type="component" value="Unassembled WGS sequence"/>
</dbReference>
<protein>
    <submittedName>
        <fullName evidence="5">GNAT family N-acetyltransferase</fullName>
    </submittedName>
</protein>
<organism evidence="5 6">
    <name type="scientific">Falsiroseomonas frigidaquae</name>
    <dbReference type="NCBI Taxonomy" id="487318"/>
    <lineage>
        <taxon>Bacteria</taxon>
        <taxon>Pseudomonadati</taxon>
        <taxon>Pseudomonadota</taxon>
        <taxon>Alphaproteobacteria</taxon>
        <taxon>Acetobacterales</taxon>
        <taxon>Roseomonadaceae</taxon>
        <taxon>Falsiroseomonas</taxon>
    </lineage>
</organism>
<comment type="caution">
    <text evidence="5">The sequence shown here is derived from an EMBL/GenBank/DDBJ whole genome shotgun (WGS) entry which is preliminary data.</text>
</comment>
<sequence length="221" mass="24158">MSSRWARQALNYRPIAKNRLDLVQTMDLDADQIEDFLGPLPDILATVRRGAWHSLIGIEADGRLIGFYVVHPDPRDATCWWLGWFILSPSHQGRGLGRAILARIMAGLAGVPACRRMRLIVVPENAGARALYAKMGFGLVDTLPATGDLVMECALRPGSPAWAPARAATACPIATRRGRRRMRLRPRTGPHAARVIGVERGPPAHMLGMGSAPLRAQPPDR</sequence>
<dbReference type="PANTHER" id="PTHR43420:SF47">
    <property type="entry name" value="N-ACETYLTRANSFERASE DOMAIN-CONTAINING PROTEIN"/>
    <property type="match status" value="1"/>
</dbReference>
<dbReference type="InterPro" id="IPR000182">
    <property type="entry name" value="GNAT_dom"/>
</dbReference>
<dbReference type="SUPFAM" id="SSF55729">
    <property type="entry name" value="Acyl-CoA N-acyltransferases (Nat)"/>
    <property type="match status" value="1"/>
</dbReference>
<dbReference type="InterPro" id="IPR050680">
    <property type="entry name" value="YpeA/RimI_acetyltransf"/>
</dbReference>
<feature type="region of interest" description="Disordered" evidence="3">
    <location>
        <begin position="199"/>
        <end position="221"/>
    </location>
</feature>
<dbReference type="Pfam" id="PF00583">
    <property type="entry name" value="Acetyltransf_1"/>
    <property type="match status" value="1"/>
</dbReference>
<dbReference type="Gene3D" id="3.40.630.30">
    <property type="match status" value="1"/>
</dbReference>
<evidence type="ECO:0000256" key="3">
    <source>
        <dbReference type="SAM" id="MobiDB-lite"/>
    </source>
</evidence>
<dbReference type="CDD" id="cd04301">
    <property type="entry name" value="NAT_SF"/>
    <property type="match status" value="1"/>
</dbReference>
<gene>
    <name evidence="5" type="ORF">HB662_13560</name>
</gene>
<proteinExistence type="predicted"/>
<dbReference type="PANTHER" id="PTHR43420">
    <property type="entry name" value="ACETYLTRANSFERASE"/>
    <property type="match status" value="1"/>
</dbReference>
<evidence type="ECO:0000256" key="2">
    <source>
        <dbReference type="ARBA" id="ARBA00023315"/>
    </source>
</evidence>
<dbReference type="PROSITE" id="PS51186">
    <property type="entry name" value="GNAT"/>
    <property type="match status" value="1"/>
</dbReference>
<keyword evidence="2" id="KW-0012">Acyltransferase</keyword>
<evidence type="ECO:0000256" key="1">
    <source>
        <dbReference type="ARBA" id="ARBA00022679"/>
    </source>
</evidence>
<evidence type="ECO:0000259" key="4">
    <source>
        <dbReference type="PROSITE" id="PS51186"/>
    </source>
</evidence>
<dbReference type="EMBL" id="JAAVTX010000004">
    <property type="protein sequence ID" value="NKE45813.1"/>
    <property type="molecule type" value="Genomic_DNA"/>
</dbReference>